<dbReference type="SUPFAM" id="SSF51445">
    <property type="entry name" value="(Trans)glycosidases"/>
    <property type="match status" value="1"/>
</dbReference>
<evidence type="ECO:0000256" key="4">
    <source>
        <dbReference type="SAM" id="SignalP"/>
    </source>
</evidence>
<evidence type="ECO:0000313" key="7">
    <source>
        <dbReference type="Proteomes" id="UP001642484"/>
    </source>
</evidence>
<name>A0ABP0KTB1_9DINO</name>
<dbReference type="Gene3D" id="1.10.8.60">
    <property type="match status" value="2"/>
</dbReference>
<dbReference type="SUPFAM" id="SSF52540">
    <property type="entry name" value="P-loop containing nucleoside triphosphate hydrolases"/>
    <property type="match status" value="2"/>
</dbReference>
<gene>
    <name evidence="6" type="ORF">CCMP2556_LOCUS17404</name>
</gene>
<keyword evidence="2" id="KW-0378">Hydrolase</keyword>
<protein>
    <recommendedName>
        <fullName evidence="5">AAA+ ATPase domain-containing protein</fullName>
    </recommendedName>
</protein>
<feature type="domain" description="AAA+ ATPase" evidence="5">
    <location>
        <begin position="183"/>
        <end position="331"/>
    </location>
</feature>
<dbReference type="InterPro" id="IPR050168">
    <property type="entry name" value="AAA_ATPase_domain"/>
</dbReference>
<reference evidence="6 7" key="1">
    <citation type="submission" date="2024-02" db="EMBL/GenBank/DDBJ databases">
        <authorList>
            <person name="Chen Y."/>
            <person name="Shah S."/>
            <person name="Dougan E. K."/>
            <person name="Thang M."/>
            <person name="Chan C."/>
        </authorList>
    </citation>
    <scope>NUCLEOTIDE SEQUENCE [LARGE SCALE GENOMIC DNA]</scope>
</reference>
<dbReference type="Gene3D" id="3.40.50.300">
    <property type="entry name" value="P-loop containing nucleotide triphosphate hydrolases"/>
    <property type="match status" value="2"/>
</dbReference>
<dbReference type="SMART" id="SM00382">
    <property type="entry name" value="AAA"/>
    <property type="match status" value="2"/>
</dbReference>
<accession>A0ABP0KTB1</accession>
<keyword evidence="7" id="KW-1185">Reference proteome</keyword>
<keyword evidence="3" id="KW-0326">Glycosidase</keyword>
<keyword evidence="4" id="KW-0732">Signal</keyword>
<evidence type="ECO:0000256" key="3">
    <source>
        <dbReference type="ARBA" id="ARBA00023295"/>
    </source>
</evidence>
<dbReference type="EMBL" id="CAXAMN010009558">
    <property type="protein sequence ID" value="CAK9029212.1"/>
    <property type="molecule type" value="Genomic_DNA"/>
</dbReference>
<evidence type="ECO:0000259" key="5">
    <source>
        <dbReference type="SMART" id="SM00382"/>
    </source>
</evidence>
<dbReference type="InterPro" id="IPR001547">
    <property type="entry name" value="Glyco_hydro_5"/>
</dbReference>
<feature type="signal peptide" evidence="4">
    <location>
        <begin position="1"/>
        <end position="23"/>
    </location>
</feature>
<dbReference type="Pfam" id="PF00004">
    <property type="entry name" value="AAA"/>
    <property type="match status" value="1"/>
</dbReference>
<evidence type="ECO:0000313" key="6">
    <source>
        <dbReference type="EMBL" id="CAK9029212.1"/>
    </source>
</evidence>
<dbReference type="InterPro" id="IPR027417">
    <property type="entry name" value="P-loop_NTPase"/>
</dbReference>
<dbReference type="PANTHER" id="PTHR23077:SF12">
    <property type="entry name" value="PEROXISOMAL ATPASE PEX1"/>
    <property type="match status" value="1"/>
</dbReference>
<dbReference type="InterPro" id="IPR017853">
    <property type="entry name" value="GH"/>
</dbReference>
<organism evidence="6 7">
    <name type="scientific">Durusdinium trenchii</name>
    <dbReference type="NCBI Taxonomy" id="1381693"/>
    <lineage>
        <taxon>Eukaryota</taxon>
        <taxon>Sar</taxon>
        <taxon>Alveolata</taxon>
        <taxon>Dinophyceae</taxon>
        <taxon>Suessiales</taxon>
        <taxon>Symbiodiniaceae</taxon>
        <taxon>Durusdinium</taxon>
    </lineage>
</organism>
<feature type="domain" description="AAA+ ATPase" evidence="5">
    <location>
        <begin position="477"/>
        <end position="615"/>
    </location>
</feature>
<dbReference type="PANTHER" id="PTHR23077">
    <property type="entry name" value="AAA-FAMILY ATPASE"/>
    <property type="match status" value="1"/>
</dbReference>
<sequence>MAAARFACLPATLFIGWTMLALAVKLSWDPGFLKVDLGLDMVMPSSLTSTEPEPPETPQAVLVYTRLATGAARDFRSDHDKPPFARISATSLQNGDLTVSVAWNRGSPEEPPQPPDPLGLLWAGMPRAPPEDCSGIMDLVPSFCTRAIDEMEIFSEPAVELRKYLQAALGGEDLWSPQPPRAVPGMIAITGSPGSGKTRLACRVFSQLADEGVMPLQVICGKLSQPGKKFKTVQDWLRSILSFATWYSPCAILFDDFGALCPDVEPGAPNLSITEERSPMLAELLLDLLPEVRACGARLALVATMPDDAAVHRMLWTWPALEYKVALRQPQLKERPEMLMALLKEKVDEGWDVEQGLLAEGALDDWGGRIDGFSMGDLVSLVERTCVEATVDASAQRLCGGDGRGPEWGERQRITLQHLETACEGFVPATMAEQSFFTSEVRLDDIGGLSSAKQELMDMLTMPTKYAVLLDRAPVRTRKGLMLVGPPGCGKTMLVQAAARETKGLLRFLSVKGPELLSKYIGESEAGVRKVFERAAAAAPAVIFFDEIEALAPKRGADSTGVTDRVVNQMLCYLDGVEDRGRVFVVAATGRPDMVDPALMRPGRFDKICYCGLPTEEEKLEICQILARKNSLSADGDDLVALLRELVACLPKLFTCADVNALFSSAKIEAVNQALGQKDSIAQPKMMLSHLYEALSTSKASVSPADERRYGEIFAPYCRPAKSGTPYATSGRWIVDQQGLRVKLACVNWAGAEVKVQRDPTLPMELQDTLLKANPQLRGATALEILDAVIDACASAQLLVILDNHVSDGTWCCSDVDENGLWHNSRWPTSDWLQAHLKLASRYARQPWVVGTELRNEVRASTQGTPQWGGGGPNDWHAAATQAGNAVLTVNPHLLIIVGGLGYGKDLTGVFRLPVHLKTPEKLVYSAHSYSWSYPGLPDTYEALHAQLGKDWGFIVEDERPFTAPVWVSEFGTFSDCHKDSCANWWPDFLRYLEQGDFDWAVWHADGTWSHDDLHPFHGPTNYGVLAADWQRPAADGELLAALKTIQVSGLGQLRPPPSQYG</sequence>
<dbReference type="Proteomes" id="UP001642484">
    <property type="component" value="Unassembled WGS sequence"/>
</dbReference>
<evidence type="ECO:0000256" key="2">
    <source>
        <dbReference type="ARBA" id="ARBA00022801"/>
    </source>
</evidence>
<dbReference type="Gene3D" id="3.20.20.80">
    <property type="entry name" value="Glycosidases"/>
    <property type="match status" value="1"/>
</dbReference>
<feature type="chain" id="PRO_5045510580" description="AAA+ ATPase domain-containing protein" evidence="4">
    <location>
        <begin position="24"/>
        <end position="1062"/>
    </location>
</feature>
<comment type="similarity">
    <text evidence="1">Belongs to the glycosyl hydrolase 5 (cellulase A) family.</text>
</comment>
<dbReference type="Pfam" id="PF00150">
    <property type="entry name" value="Cellulase"/>
    <property type="match status" value="1"/>
</dbReference>
<proteinExistence type="inferred from homology"/>
<dbReference type="InterPro" id="IPR003959">
    <property type="entry name" value="ATPase_AAA_core"/>
</dbReference>
<comment type="caution">
    <text evidence="6">The sequence shown here is derived from an EMBL/GenBank/DDBJ whole genome shotgun (WGS) entry which is preliminary data.</text>
</comment>
<evidence type="ECO:0000256" key="1">
    <source>
        <dbReference type="ARBA" id="ARBA00005641"/>
    </source>
</evidence>
<dbReference type="InterPro" id="IPR003593">
    <property type="entry name" value="AAA+_ATPase"/>
</dbReference>